<feature type="chain" id="PRO_5032752868" description="MAM domain-containing protein" evidence="2">
    <location>
        <begin position="19"/>
        <end position="634"/>
    </location>
</feature>
<evidence type="ECO:0000313" key="4">
    <source>
        <dbReference type="EMBL" id="CAF1107247.1"/>
    </source>
</evidence>
<feature type="domain" description="MAM" evidence="3">
    <location>
        <begin position="191"/>
        <end position="357"/>
    </location>
</feature>
<dbReference type="EMBL" id="CAJNOC010007930">
    <property type="protein sequence ID" value="CAF1107247.1"/>
    <property type="molecule type" value="Genomic_DNA"/>
</dbReference>
<comment type="caution">
    <text evidence="4">The sequence shown here is derived from an EMBL/GenBank/DDBJ whole genome shotgun (WGS) entry which is preliminary data.</text>
</comment>
<evidence type="ECO:0000313" key="5">
    <source>
        <dbReference type="Proteomes" id="UP000663879"/>
    </source>
</evidence>
<feature type="region of interest" description="Disordered" evidence="1">
    <location>
        <begin position="219"/>
        <end position="239"/>
    </location>
</feature>
<feature type="compositionally biased region" description="Polar residues" evidence="1">
    <location>
        <begin position="230"/>
        <end position="239"/>
    </location>
</feature>
<dbReference type="Pfam" id="PF00629">
    <property type="entry name" value="MAM"/>
    <property type="match status" value="3"/>
</dbReference>
<dbReference type="Proteomes" id="UP000663879">
    <property type="component" value="Unassembled WGS sequence"/>
</dbReference>
<feature type="compositionally biased region" description="Basic and acidic residues" evidence="1">
    <location>
        <begin position="219"/>
        <end position="229"/>
    </location>
</feature>
<dbReference type="InterPro" id="IPR013320">
    <property type="entry name" value="ConA-like_dom_sf"/>
</dbReference>
<dbReference type="OrthoDB" id="10020495at2759"/>
<dbReference type="PROSITE" id="PS50060">
    <property type="entry name" value="MAM_2"/>
    <property type="match status" value="3"/>
</dbReference>
<organism evidence="4 5">
    <name type="scientific">Brachionus calyciflorus</name>
    <dbReference type="NCBI Taxonomy" id="104777"/>
    <lineage>
        <taxon>Eukaryota</taxon>
        <taxon>Metazoa</taxon>
        <taxon>Spiralia</taxon>
        <taxon>Gnathifera</taxon>
        <taxon>Rotifera</taxon>
        <taxon>Eurotatoria</taxon>
        <taxon>Monogononta</taxon>
        <taxon>Pseudotrocha</taxon>
        <taxon>Ploima</taxon>
        <taxon>Brachionidae</taxon>
        <taxon>Brachionus</taxon>
    </lineage>
</organism>
<proteinExistence type="predicted"/>
<evidence type="ECO:0000256" key="2">
    <source>
        <dbReference type="SAM" id="SignalP"/>
    </source>
</evidence>
<dbReference type="PANTHER" id="PTHR23282">
    <property type="entry name" value="APICAL ENDOSOMAL GLYCOPROTEIN PRECURSOR"/>
    <property type="match status" value="1"/>
</dbReference>
<dbReference type="PANTHER" id="PTHR23282:SF101">
    <property type="entry name" value="MAM DOMAIN-CONTAINING PROTEIN"/>
    <property type="match status" value="1"/>
</dbReference>
<protein>
    <recommendedName>
        <fullName evidence="3">MAM domain-containing protein</fullName>
    </recommendedName>
</protein>
<sequence>MTRIFWLFILFHVSYEQGCDFEKSCASLQIDKYWGETSGEVPFSPDAPSQDHTYQNSSGHYIFFDLKSVSTYTNSIIKFNDFFNLTEEQSTKCLKFYYIFDSNYQVNLNVKLIMGDLSEVKSTWLTINSFTNSTKNWTLAELRLPNDAYWIQIELDLSKYIPSRVLLTLDDIFISTECSVKTPQPRNKVLYWCDFESNNCDLENTMRLEWKRLKALDSQDQSPKKDHTTNTENGHYLSSSKLTDSNSAYIERVISPPITIPDDGIPYCLSFYYNTQLNLEKQATIYISVIHLNSTDSENQLNNEIWSNYKQIKYNEWLWGITNLVPGEIKLGFLVTNNQNREISAAIDDIKIHSCFSVNYPKVYGDYSDYYFEYKCNFDRDLCGFSKSCINLNSEYPSNWTRIKPENNIYPSLGPSVDHTTQSNTSYYLAVNFSLPLRSNFEARTQSKPIFTHSEMCIEFYYYANTEMFSLNSQSFFGLTIGGCYATTLNLNYAFQNYSEPQWTRVVVQLNSYACRNYLIFYFKGADIIKKSFAIDDFRVYRCDRIDPITTTTVTTSTTTSKTLVTTTQNTTIPISQTTIETTTTSKESSSTTKYITETTQEISTSTTSLKLNSTQHDKNNSKLVKSDLFLPFL</sequence>
<feature type="non-terminal residue" evidence="4">
    <location>
        <position position="634"/>
    </location>
</feature>
<feature type="domain" description="MAM" evidence="3">
    <location>
        <begin position="374"/>
        <end position="545"/>
    </location>
</feature>
<keyword evidence="5" id="KW-1185">Reference proteome</keyword>
<evidence type="ECO:0000256" key="1">
    <source>
        <dbReference type="SAM" id="MobiDB-lite"/>
    </source>
</evidence>
<dbReference type="SUPFAM" id="SSF49899">
    <property type="entry name" value="Concanavalin A-like lectins/glucanases"/>
    <property type="match status" value="3"/>
</dbReference>
<accession>A0A814PKF1</accession>
<gene>
    <name evidence="4" type="ORF">OXX778_LOCUS21451</name>
</gene>
<keyword evidence="2" id="KW-0732">Signal</keyword>
<feature type="signal peptide" evidence="2">
    <location>
        <begin position="1"/>
        <end position="18"/>
    </location>
</feature>
<dbReference type="Gene3D" id="2.60.120.200">
    <property type="match status" value="3"/>
</dbReference>
<dbReference type="SMART" id="SM00137">
    <property type="entry name" value="MAM"/>
    <property type="match status" value="1"/>
</dbReference>
<feature type="domain" description="MAM" evidence="3">
    <location>
        <begin position="17"/>
        <end position="180"/>
    </location>
</feature>
<reference evidence="4" key="1">
    <citation type="submission" date="2021-02" db="EMBL/GenBank/DDBJ databases">
        <authorList>
            <person name="Nowell W R."/>
        </authorList>
    </citation>
    <scope>NUCLEOTIDE SEQUENCE</scope>
    <source>
        <strain evidence="4">Ploen Becks lab</strain>
    </source>
</reference>
<name>A0A814PKF1_9BILA</name>
<dbReference type="AlphaFoldDB" id="A0A814PKF1"/>
<dbReference type="InterPro" id="IPR000998">
    <property type="entry name" value="MAM_dom"/>
</dbReference>
<dbReference type="GO" id="GO:0016020">
    <property type="term" value="C:membrane"/>
    <property type="evidence" value="ECO:0007669"/>
    <property type="project" value="InterPro"/>
</dbReference>
<evidence type="ECO:0000259" key="3">
    <source>
        <dbReference type="PROSITE" id="PS50060"/>
    </source>
</evidence>
<dbReference type="InterPro" id="IPR051560">
    <property type="entry name" value="MAM_domain-containing"/>
</dbReference>